<evidence type="ECO:0000313" key="2">
    <source>
        <dbReference type="EMBL" id="AXX97898.1"/>
    </source>
</evidence>
<keyword evidence="3" id="KW-1185">Reference proteome</keyword>
<evidence type="ECO:0000313" key="3">
    <source>
        <dbReference type="Proteomes" id="UP000261704"/>
    </source>
</evidence>
<accession>A0A347UGC0</accession>
<dbReference type="EMBL" id="CP032125">
    <property type="protein sequence ID" value="AXX97898.1"/>
    <property type="molecule type" value="Genomic_DNA"/>
</dbReference>
<dbReference type="Pfam" id="PF04366">
    <property type="entry name" value="Ysc84"/>
    <property type="match status" value="1"/>
</dbReference>
<protein>
    <submittedName>
        <fullName evidence="2">Twin-arginine translocation pathway signal</fullName>
    </submittedName>
</protein>
<dbReference type="KEGG" id="pamo:BAR1_08115"/>
<gene>
    <name evidence="2" type="ORF">BAR1_08115</name>
</gene>
<sequence>MSRLSRRLFVTGALATTTAACGNGIGSNGSAKIDARVDAMLNQMHNRYPATLELENKAVGMLVMPLITKAGFGLGGSYGRGALRVNGVTVDYYSAAAASFGLQIGAQQFSHVLYFMTDEALADFRRSSGWAAGADLEYALNDNGGNVSTETTVALAPVVAVIFGQAGLMVGATLEGTKYTRILP</sequence>
<dbReference type="OrthoDB" id="7847492at2"/>
<proteinExistence type="predicted"/>
<dbReference type="CDD" id="cd11524">
    <property type="entry name" value="SYLF"/>
    <property type="match status" value="1"/>
</dbReference>
<name>A0A347UGC0_9RHOB</name>
<dbReference type="PROSITE" id="PS51257">
    <property type="entry name" value="PROKAR_LIPOPROTEIN"/>
    <property type="match status" value="1"/>
</dbReference>
<organism evidence="2 3">
    <name type="scientific">Profundibacter amoris</name>
    <dbReference type="NCBI Taxonomy" id="2171755"/>
    <lineage>
        <taxon>Bacteria</taxon>
        <taxon>Pseudomonadati</taxon>
        <taxon>Pseudomonadota</taxon>
        <taxon>Alphaproteobacteria</taxon>
        <taxon>Rhodobacterales</taxon>
        <taxon>Paracoccaceae</taxon>
        <taxon>Profundibacter</taxon>
    </lineage>
</organism>
<dbReference type="InterPro" id="IPR007461">
    <property type="entry name" value="Ysc84_actin-binding"/>
</dbReference>
<dbReference type="AlphaFoldDB" id="A0A347UGC0"/>
<evidence type="ECO:0000259" key="1">
    <source>
        <dbReference type="Pfam" id="PF04366"/>
    </source>
</evidence>
<reference evidence="2 3" key="1">
    <citation type="submission" date="2018-09" db="EMBL/GenBank/DDBJ databases">
        <title>Profundibacter amoris BAR1 gen. nov., sp. nov., a new member of the Roseobacter clade isolated at Lokis Castle Vent Field on the Arctic Mid-Oceanic Ridge.</title>
        <authorList>
            <person name="Le Moine Bauer S."/>
            <person name="Sjoeberg A.G."/>
            <person name="L'Haridon S."/>
            <person name="Stokke R."/>
            <person name="Roalkvam I."/>
            <person name="Steen I.H."/>
            <person name="Dahle H."/>
        </authorList>
    </citation>
    <scope>NUCLEOTIDE SEQUENCE [LARGE SCALE GENOMIC DNA]</scope>
    <source>
        <strain evidence="2 3">BAR1</strain>
    </source>
</reference>
<dbReference type="RefSeq" id="WP_118942554.1">
    <property type="nucleotide sequence ID" value="NZ_CP032125.1"/>
</dbReference>
<dbReference type="Proteomes" id="UP000261704">
    <property type="component" value="Chromosome"/>
</dbReference>
<feature type="domain" description="Ysc84 actin-binding" evidence="1">
    <location>
        <begin position="97"/>
        <end position="180"/>
    </location>
</feature>